<organism evidence="2 3">
    <name type="scientific">Bacillus pumilus</name>
    <name type="common">Bacillus mesentericus</name>
    <dbReference type="NCBI Taxonomy" id="1408"/>
    <lineage>
        <taxon>Bacteria</taxon>
        <taxon>Bacillati</taxon>
        <taxon>Bacillota</taxon>
        <taxon>Bacilli</taxon>
        <taxon>Bacillales</taxon>
        <taxon>Bacillaceae</taxon>
        <taxon>Bacillus</taxon>
    </lineage>
</organism>
<keyword evidence="1" id="KW-0732">Signal</keyword>
<sequence>MLKSKIFVPIMLVTVALALPIFHSAAVSHEVADKVITSSVGKEAGNKI</sequence>
<evidence type="ECO:0000313" key="2">
    <source>
        <dbReference type="EMBL" id="KIL19993.1"/>
    </source>
</evidence>
<evidence type="ECO:0000256" key="1">
    <source>
        <dbReference type="SAM" id="SignalP"/>
    </source>
</evidence>
<gene>
    <name evidence="2" type="ORF">B4127_3857</name>
</gene>
<evidence type="ECO:0008006" key="4">
    <source>
        <dbReference type="Google" id="ProtNLM"/>
    </source>
</evidence>
<dbReference type="Proteomes" id="UP000031978">
    <property type="component" value="Unassembled WGS sequence"/>
</dbReference>
<accession>A0AB34QV24</accession>
<feature type="signal peptide" evidence="1">
    <location>
        <begin position="1"/>
        <end position="18"/>
    </location>
</feature>
<name>A0AB34QV24_BACPU</name>
<evidence type="ECO:0000313" key="3">
    <source>
        <dbReference type="Proteomes" id="UP000031978"/>
    </source>
</evidence>
<protein>
    <recommendedName>
        <fullName evidence="4">Phosphatase</fullName>
    </recommendedName>
</protein>
<dbReference type="RefSeq" id="WP_155758700.1">
    <property type="nucleotide sequence ID" value="NZ_CANLUN010000002.1"/>
</dbReference>
<comment type="caution">
    <text evidence="2">The sequence shown here is derived from an EMBL/GenBank/DDBJ whole genome shotgun (WGS) entry which is preliminary data.</text>
</comment>
<feature type="chain" id="PRO_5044258561" description="Phosphatase" evidence="1">
    <location>
        <begin position="19"/>
        <end position="48"/>
    </location>
</feature>
<dbReference type="EMBL" id="JXCL01000014">
    <property type="protein sequence ID" value="KIL19993.1"/>
    <property type="molecule type" value="Genomic_DNA"/>
</dbReference>
<proteinExistence type="predicted"/>
<reference evidence="2 3" key="1">
    <citation type="submission" date="2014-12" db="EMBL/GenBank/DDBJ databases">
        <title>Draft Genome Sequences of Five Spore-Forming Food Isolates of Bacillus pumilus.</title>
        <authorList>
            <person name="de Jong A."/>
            <person name="van Heel A.J."/>
            <person name="Montalban-Lopez M."/>
            <person name="Krawczyk A.O."/>
            <person name="Berendsen E.M."/>
            <person name="Wells-Bennik M."/>
            <person name="Kuipers O.P."/>
        </authorList>
    </citation>
    <scope>NUCLEOTIDE SEQUENCE [LARGE SCALE GENOMIC DNA]</scope>
    <source>
        <strain evidence="2 3">B4127</strain>
    </source>
</reference>
<dbReference type="AlphaFoldDB" id="A0AB34QV24"/>